<dbReference type="EMBL" id="CP006704">
    <property type="protein sequence ID" value="AIJ49669.1"/>
    <property type="molecule type" value="Genomic_DNA"/>
</dbReference>
<feature type="transmembrane region" description="Helical" evidence="1">
    <location>
        <begin position="45"/>
        <end position="66"/>
    </location>
</feature>
<dbReference type="HOGENOM" id="CLU_1000072_0_0_4"/>
<name>A0A076PS52_COMTE</name>
<proteinExistence type="predicted"/>
<gene>
    <name evidence="3" type="ORF">O987_28122</name>
</gene>
<keyword evidence="1" id="KW-1133">Transmembrane helix</keyword>
<dbReference type="PANTHER" id="PTHR37422">
    <property type="entry name" value="TEICHURONIC ACID BIOSYNTHESIS PROTEIN TUAE"/>
    <property type="match status" value="1"/>
</dbReference>
<dbReference type="Proteomes" id="UP000028782">
    <property type="component" value="Chromosome"/>
</dbReference>
<feature type="transmembrane region" description="Helical" evidence="1">
    <location>
        <begin position="138"/>
        <end position="158"/>
    </location>
</feature>
<feature type="transmembrane region" description="Helical" evidence="1">
    <location>
        <begin position="87"/>
        <end position="118"/>
    </location>
</feature>
<accession>A0A076PS52</accession>
<keyword evidence="1" id="KW-0472">Membrane</keyword>
<dbReference type="GO" id="GO:0016874">
    <property type="term" value="F:ligase activity"/>
    <property type="evidence" value="ECO:0007669"/>
    <property type="project" value="UniProtKB-KW"/>
</dbReference>
<dbReference type="PANTHER" id="PTHR37422:SF21">
    <property type="entry name" value="EXOQ-LIKE PROTEIN"/>
    <property type="match status" value="1"/>
</dbReference>
<sequence>MYAAISEKPFIGWGWLNLGAAQQNFTVNIGGAENMDHAHNLFLDLMIWFGVPVGGVIAIALIFWMVRSLHGNIIAKGNEKSVITSQCAILLILPIAVHSMLEYPFAYMYFMLPCVFFMGVVEGNTKFLKLISSNFKKLIWIFIFLSLVLSVVVGREYLKIENDFRASLLEEQFYTKDDELHQYASSSLILSQYQGLVKVLRTTPSSDIDEENVESARIISKRFPWLITMRQYYLFLLKMGKCDEAKNQELIIESFFGRFGILKAEEYSIKYNLTGICN</sequence>
<reference evidence="3 4" key="1">
    <citation type="journal article" date="2014" name="Genome Announc.">
        <title>Complete Genome Sequence of Polychlorinated Biphenyl Degrader Comamonas testosteroni TK102 (NBRC 109938).</title>
        <authorList>
            <person name="Fukuda K."/>
            <person name="Hosoyama A."/>
            <person name="Tsuchikane K."/>
            <person name="Ohji S."/>
            <person name="Yamazoe A."/>
            <person name="Fujita N."/>
            <person name="Shintani M."/>
            <person name="Kimbara K."/>
        </authorList>
    </citation>
    <scope>NUCLEOTIDE SEQUENCE [LARGE SCALE GENOMIC DNA]</scope>
    <source>
        <strain evidence="3">TK102</strain>
    </source>
</reference>
<evidence type="ECO:0000313" key="4">
    <source>
        <dbReference type="Proteomes" id="UP000028782"/>
    </source>
</evidence>
<evidence type="ECO:0000313" key="3">
    <source>
        <dbReference type="EMBL" id="AIJ49669.1"/>
    </source>
</evidence>
<dbReference type="KEGG" id="ctes:O987_28122"/>
<evidence type="ECO:0000256" key="1">
    <source>
        <dbReference type="SAM" id="Phobius"/>
    </source>
</evidence>
<evidence type="ECO:0000259" key="2">
    <source>
        <dbReference type="Pfam" id="PF11846"/>
    </source>
</evidence>
<dbReference type="AlphaFoldDB" id="A0A076PS52"/>
<protein>
    <submittedName>
        <fullName evidence="3">Lipid A core-O-antigen ligase-related enzymes</fullName>
    </submittedName>
</protein>
<organism evidence="3 4">
    <name type="scientific">Comamonas testosteroni TK102</name>
    <dbReference type="NCBI Taxonomy" id="1392005"/>
    <lineage>
        <taxon>Bacteria</taxon>
        <taxon>Pseudomonadati</taxon>
        <taxon>Pseudomonadota</taxon>
        <taxon>Betaproteobacteria</taxon>
        <taxon>Burkholderiales</taxon>
        <taxon>Comamonadaceae</taxon>
        <taxon>Comamonas</taxon>
    </lineage>
</organism>
<keyword evidence="1" id="KW-0812">Transmembrane</keyword>
<dbReference type="Pfam" id="PF11846">
    <property type="entry name" value="Wzy_C_2"/>
    <property type="match status" value="1"/>
</dbReference>
<keyword evidence="3" id="KW-0436">Ligase</keyword>
<feature type="domain" description="Virulence factor membrane-bound polymerase C-terminal" evidence="2">
    <location>
        <begin position="88"/>
        <end position="248"/>
    </location>
</feature>
<dbReference type="InterPro" id="IPR021797">
    <property type="entry name" value="Wzy_C_2"/>
</dbReference>
<dbReference type="InterPro" id="IPR051533">
    <property type="entry name" value="WaaL-like"/>
</dbReference>